<dbReference type="GO" id="GO:0006631">
    <property type="term" value="P:fatty acid metabolic process"/>
    <property type="evidence" value="ECO:0007669"/>
    <property type="project" value="TreeGrafter"/>
</dbReference>
<dbReference type="Pfam" id="PF00173">
    <property type="entry name" value="Cyt-b5"/>
    <property type="match status" value="1"/>
</dbReference>
<evidence type="ECO:0000256" key="10">
    <source>
        <dbReference type="ARBA" id="ARBA00023136"/>
    </source>
</evidence>
<evidence type="ECO:0000259" key="12">
    <source>
        <dbReference type="PROSITE" id="PS50255"/>
    </source>
</evidence>
<dbReference type="Gene3D" id="3.10.120.10">
    <property type="entry name" value="Cytochrome b5-like heme/steroid binding domain"/>
    <property type="match status" value="1"/>
</dbReference>
<dbReference type="PANTHER" id="PTHR12863:SF1">
    <property type="entry name" value="FATTY ACID 2-HYDROXYLASE"/>
    <property type="match status" value="1"/>
</dbReference>
<dbReference type="GO" id="GO:0046872">
    <property type="term" value="F:metal ion binding"/>
    <property type="evidence" value="ECO:0007669"/>
    <property type="project" value="UniProtKB-UniRule"/>
</dbReference>
<keyword evidence="4 11" id="KW-0479">Metal-binding</keyword>
<proteinExistence type="inferred from homology"/>
<evidence type="ECO:0000256" key="6">
    <source>
        <dbReference type="ARBA" id="ARBA00022989"/>
    </source>
</evidence>
<dbReference type="PRINTS" id="PR00363">
    <property type="entry name" value="CYTOCHROMEB5"/>
</dbReference>
<evidence type="ECO:0000256" key="7">
    <source>
        <dbReference type="ARBA" id="ARBA00023002"/>
    </source>
</evidence>
<evidence type="ECO:0000256" key="9">
    <source>
        <dbReference type="ARBA" id="ARBA00023098"/>
    </source>
</evidence>
<dbReference type="GO" id="GO:0080132">
    <property type="term" value="F:fatty acid 2-hydroxylase activity"/>
    <property type="evidence" value="ECO:0007669"/>
    <property type="project" value="InterPro"/>
</dbReference>
<evidence type="ECO:0000313" key="14">
    <source>
        <dbReference type="Proteomes" id="UP001210925"/>
    </source>
</evidence>
<keyword evidence="5" id="KW-0256">Endoplasmic reticulum</keyword>
<evidence type="ECO:0000256" key="1">
    <source>
        <dbReference type="ARBA" id="ARBA00004477"/>
    </source>
</evidence>
<keyword evidence="14" id="KW-1185">Reference proteome</keyword>
<keyword evidence="8 11" id="KW-0408">Iron</keyword>
<evidence type="ECO:0000256" key="8">
    <source>
        <dbReference type="ARBA" id="ARBA00023004"/>
    </source>
</evidence>
<keyword evidence="7" id="KW-0560">Oxidoreductase</keyword>
<feature type="domain" description="Cytochrome b5 heme-binding" evidence="12">
    <location>
        <begin position="3"/>
        <end position="82"/>
    </location>
</feature>
<evidence type="ECO:0000256" key="4">
    <source>
        <dbReference type="ARBA" id="ARBA00022723"/>
    </source>
</evidence>
<protein>
    <submittedName>
        <fullName evidence="13">Fatty acid alpha-hydroxylase</fullName>
    </submittedName>
</protein>
<dbReference type="SUPFAM" id="SSF55856">
    <property type="entry name" value="Cytochrome b5-like heme/steroid binding domain"/>
    <property type="match status" value="1"/>
</dbReference>
<evidence type="ECO:0000256" key="5">
    <source>
        <dbReference type="ARBA" id="ARBA00022824"/>
    </source>
</evidence>
<evidence type="ECO:0000313" key="13">
    <source>
        <dbReference type="EMBL" id="KAJ3259837.1"/>
    </source>
</evidence>
<keyword evidence="10" id="KW-0472">Membrane</keyword>
<dbReference type="SMART" id="SM01117">
    <property type="entry name" value="Cyt-b5"/>
    <property type="match status" value="1"/>
</dbReference>
<dbReference type="InterPro" id="IPR001199">
    <property type="entry name" value="Cyt_B5-like_heme/steroid-bd"/>
</dbReference>
<dbReference type="PROSITE" id="PS50255">
    <property type="entry name" value="CYTOCHROME_B5_2"/>
    <property type="match status" value="1"/>
</dbReference>
<dbReference type="AlphaFoldDB" id="A0AAD5UMZ7"/>
<keyword evidence="6" id="KW-1133">Transmembrane helix</keyword>
<keyword evidence="9" id="KW-0443">Lipid metabolism</keyword>
<evidence type="ECO:0000256" key="2">
    <source>
        <dbReference type="ARBA" id="ARBA00022617"/>
    </source>
</evidence>
<dbReference type="GO" id="GO:0005789">
    <property type="term" value="C:endoplasmic reticulum membrane"/>
    <property type="evidence" value="ECO:0007669"/>
    <property type="project" value="UniProtKB-SubCell"/>
</dbReference>
<organism evidence="13 14">
    <name type="scientific">Boothiomyces macroporosus</name>
    <dbReference type="NCBI Taxonomy" id="261099"/>
    <lineage>
        <taxon>Eukaryota</taxon>
        <taxon>Fungi</taxon>
        <taxon>Fungi incertae sedis</taxon>
        <taxon>Chytridiomycota</taxon>
        <taxon>Chytridiomycota incertae sedis</taxon>
        <taxon>Chytridiomycetes</taxon>
        <taxon>Rhizophydiales</taxon>
        <taxon>Terramycetaceae</taxon>
        <taxon>Boothiomyces</taxon>
    </lineage>
</organism>
<dbReference type="PROSITE" id="PS00191">
    <property type="entry name" value="CYTOCHROME_B5_1"/>
    <property type="match status" value="1"/>
</dbReference>
<comment type="subcellular location">
    <subcellularLocation>
        <location evidence="1">Endoplasmic reticulum membrane</location>
        <topology evidence="1">Multi-pass membrane protein</topology>
    </subcellularLocation>
</comment>
<dbReference type="FunFam" id="3.10.120.10:FF:000002">
    <property type="entry name" value="Cytochrome b5 type B"/>
    <property type="match status" value="1"/>
</dbReference>
<name>A0AAD5UMZ7_9FUNG</name>
<comment type="similarity">
    <text evidence="11">Belongs to the cytochrome b5 family.</text>
</comment>
<dbReference type="InterPro" id="IPR014430">
    <property type="entry name" value="Scs7"/>
</dbReference>
<dbReference type="InterPro" id="IPR018506">
    <property type="entry name" value="Cyt_B5_heme-BS"/>
</dbReference>
<comment type="caution">
    <text evidence="13">The sequence shown here is derived from an EMBL/GenBank/DDBJ whole genome shotgun (WGS) entry which is preliminary data.</text>
</comment>
<keyword evidence="3" id="KW-0812">Transmembrane</keyword>
<accession>A0AAD5UMZ7</accession>
<sequence length="153" mass="17596">MAINIFTPEEVAAHHTTSSVWVTVAGKVYDITEFMDDHPGGDEILLQYGGKDITKVLQDPNEHLHSDSAYEMLQQYYIGDLEKNTETNSTIKKEEKFIDVTKPMLYQVWTKKFSKKYYMEQIHIPRHTKGSAPIFGSFLEIFSKTPWFSIANG</sequence>
<keyword evidence="2 11" id="KW-0349">Heme</keyword>
<dbReference type="PANTHER" id="PTHR12863">
    <property type="entry name" value="FATTY ACID HYDROXYLASE"/>
    <property type="match status" value="1"/>
</dbReference>
<dbReference type="Proteomes" id="UP001210925">
    <property type="component" value="Unassembled WGS sequence"/>
</dbReference>
<evidence type="ECO:0000256" key="11">
    <source>
        <dbReference type="RuleBase" id="RU362121"/>
    </source>
</evidence>
<dbReference type="InterPro" id="IPR036400">
    <property type="entry name" value="Cyt_B5-like_heme/steroid_sf"/>
</dbReference>
<dbReference type="GO" id="GO:0020037">
    <property type="term" value="F:heme binding"/>
    <property type="evidence" value="ECO:0007669"/>
    <property type="project" value="UniProtKB-UniRule"/>
</dbReference>
<gene>
    <name evidence="13" type="primary">SCS7</name>
    <name evidence="13" type="ORF">HK103_001728</name>
</gene>
<evidence type="ECO:0000256" key="3">
    <source>
        <dbReference type="ARBA" id="ARBA00022692"/>
    </source>
</evidence>
<dbReference type="EMBL" id="JADGKB010000015">
    <property type="protein sequence ID" value="KAJ3259837.1"/>
    <property type="molecule type" value="Genomic_DNA"/>
</dbReference>
<reference evidence="13" key="1">
    <citation type="submission" date="2020-05" db="EMBL/GenBank/DDBJ databases">
        <title>Phylogenomic resolution of chytrid fungi.</title>
        <authorList>
            <person name="Stajich J.E."/>
            <person name="Amses K."/>
            <person name="Simmons R."/>
            <person name="Seto K."/>
            <person name="Myers J."/>
            <person name="Bonds A."/>
            <person name="Quandt C.A."/>
            <person name="Barry K."/>
            <person name="Liu P."/>
            <person name="Grigoriev I."/>
            <person name="Longcore J.E."/>
            <person name="James T.Y."/>
        </authorList>
    </citation>
    <scope>NUCLEOTIDE SEQUENCE</scope>
    <source>
        <strain evidence="13">PLAUS21</strain>
    </source>
</reference>